<dbReference type="KEGG" id="prv:G7070_16195"/>
<evidence type="ECO:0000313" key="2">
    <source>
        <dbReference type="Proteomes" id="UP000501058"/>
    </source>
</evidence>
<reference evidence="1 2" key="1">
    <citation type="submission" date="2020-03" db="EMBL/GenBank/DDBJ databases">
        <title>Propioniciclava sp. nov., isolated from Hydrophilus acuminatus.</title>
        <authorList>
            <person name="Hyun D.-W."/>
            <person name="Bae J.-W."/>
        </authorList>
    </citation>
    <scope>NUCLEOTIDE SEQUENCE [LARGE SCALE GENOMIC DNA]</scope>
    <source>
        <strain evidence="1 2">HDW11</strain>
    </source>
</reference>
<proteinExistence type="predicted"/>
<protein>
    <recommendedName>
        <fullName evidence="3">DUF2262 domain-containing protein</fullName>
    </recommendedName>
</protein>
<gene>
    <name evidence="1" type="ORF">G7070_16195</name>
</gene>
<dbReference type="RefSeq" id="WP_166234590.1">
    <property type="nucleotide sequence ID" value="NZ_CP049865.1"/>
</dbReference>
<name>A0A6G7Y9M7_9ACTN</name>
<accession>A0A6G7Y9M7</accession>
<sequence>MSTPAETVDTPYGRFARATSGLFVAGGDPELAVSTQSAGRVPELAARLAAFARAPRAWTRRATDAVVRAFSEGEPSASDLDEAAADLRLETVEVRDDGAVVLHLEDGCGEHFMQGYWPAVRFDDDGDVVEVTVEA</sequence>
<organism evidence="1 2">
    <name type="scientific">Propioniciclava coleopterorum</name>
    <dbReference type="NCBI Taxonomy" id="2714937"/>
    <lineage>
        <taxon>Bacteria</taxon>
        <taxon>Bacillati</taxon>
        <taxon>Actinomycetota</taxon>
        <taxon>Actinomycetes</taxon>
        <taxon>Propionibacteriales</taxon>
        <taxon>Propionibacteriaceae</taxon>
        <taxon>Propioniciclava</taxon>
    </lineage>
</organism>
<dbReference type="AlphaFoldDB" id="A0A6G7Y9M7"/>
<evidence type="ECO:0000313" key="1">
    <source>
        <dbReference type="EMBL" id="QIK73522.1"/>
    </source>
</evidence>
<dbReference type="EMBL" id="CP049865">
    <property type="protein sequence ID" value="QIK73522.1"/>
    <property type="molecule type" value="Genomic_DNA"/>
</dbReference>
<dbReference type="Proteomes" id="UP000501058">
    <property type="component" value="Chromosome"/>
</dbReference>
<keyword evidence="2" id="KW-1185">Reference proteome</keyword>
<evidence type="ECO:0008006" key="3">
    <source>
        <dbReference type="Google" id="ProtNLM"/>
    </source>
</evidence>